<evidence type="ECO:0000256" key="1">
    <source>
        <dbReference type="SAM" id="Phobius"/>
    </source>
</evidence>
<sequence>MMSWNHVGFAVGEPNWKPFFQETKKIGVHCATTVLSNLVLTVALNYFFPRWNITPHSATAIGLVSAISYTLTHQMIEYFRGDTCQLDHKYKVLLATAAVGSTYLMLGKTCAPRQLALAFLDVGILEVGLCSTP</sequence>
<gene>
    <name evidence="2" type="ordered locus">SNE_A13810</name>
</gene>
<name>F8L8W3_SIMNZ</name>
<feature type="transmembrane region" description="Helical" evidence="1">
    <location>
        <begin position="26"/>
        <end position="47"/>
    </location>
</feature>
<evidence type="ECO:0000313" key="3">
    <source>
        <dbReference type="Proteomes" id="UP000000496"/>
    </source>
</evidence>
<dbReference type="EMBL" id="FR872582">
    <property type="protein sequence ID" value="CCB89258.1"/>
    <property type="molecule type" value="Genomic_DNA"/>
</dbReference>
<dbReference type="STRING" id="331113.SNE_A13810"/>
<dbReference type="KEGG" id="sng:SNE_A13810"/>
<organism evidence="2 3">
    <name type="scientific">Simkania negevensis (strain ATCC VR-1471 / DSM 27360 / Z)</name>
    <dbReference type="NCBI Taxonomy" id="331113"/>
    <lineage>
        <taxon>Bacteria</taxon>
        <taxon>Pseudomonadati</taxon>
        <taxon>Chlamydiota</taxon>
        <taxon>Chlamydiia</taxon>
        <taxon>Parachlamydiales</taxon>
        <taxon>Simkaniaceae</taxon>
        <taxon>Simkania</taxon>
    </lineage>
</organism>
<keyword evidence="1" id="KW-0472">Membrane</keyword>
<protein>
    <submittedName>
        <fullName evidence="2">Uncharacterized protein</fullName>
    </submittedName>
</protein>
<proteinExistence type="predicted"/>
<evidence type="ECO:0000313" key="2">
    <source>
        <dbReference type="EMBL" id="CCB89258.1"/>
    </source>
</evidence>
<dbReference type="Proteomes" id="UP000000496">
    <property type="component" value="Chromosome gsn.131"/>
</dbReference>
<dbReference type="HOGENOM" id="CLU_1905351_0_0_0"/>
<keyword evidence="3" id="KW-1185">Reference proteome</keyword>
<keyword evidence="1" id="KW-1133">Transmembrane helix</keyword>
<reference evidence="2 3" key="2">
    <citation type="journal article" date="2011" name="Mol. Biol. Evol.">
        <title>Unity in variety--the pan-genome of the Chlamydiae.</title>
        <authorList>
            <person name="Collingro A."/>
            <person name="Tischler P."/>
            <person name="Weinmaier T."/>
            <person name="Penz T."/>
            <person name="Heinz E."/>
            <person name="Brunham R.C."/>
            <person name="Read T.D."/>
            <person name="Bavoil P.M."/>
            <person name="Sachse K."/>
            <person name="Kahane S."/>
            <person name="Friedman M.G."/>
            <person name="Rattei T."/>
            <person name="Myers G.S."/>
            <person name="Horn M."/>
        </authorList>
    </citation>
    <scope>NUCLEOTIDE SEQUENCE [LARGE SCALE GENOMIC DNA]</scope>
    <source>
        <strain evidence="3">ATCC VR-1471 / Z</strain>
    </source>
</reference>
<dbReference type="RefSeq" id="WP_013943725.1">
    <property type="nucleotide sequence ID" value="NC_015713.1"/>
</dbReference>
<keyword evidence="1" id="KW-0812">Transmembrane</keyword>
<dbReference type="AlphaFoldDB" id="F8L8W3"/>
<accession>F8L8W3</accession>
<reference key="1">
    <citation type="journal article" date="2011" name="Mol. Biol. Evol.">
        <title>Unity in variety -- the pan-genome of the Chlamydiae.</title>
        <authorList>
            <person name="Collingro A."/>
            <person name="Tischler P."/>
            <person name="Weinmaier T."/>
            <person name="Penz T."/>
            <person name="Heinz E."/>
            <person name="Brunham R.C."/>
            <person name="Read T.D."/>
            <person name="Bavoil P.M."/>
            <person name="Sachse K."/>
            <person name="Kahane S."/>
            <person name="Friedman M.G."/>
            <person name="Rattei T."/>
            <person name="Myers G.S.A."/>
            <person name="Horn M."/>
        </authorList>
    </citation>
    <scope>NUCLEOTIDE SEQUENCE</scope>
    <source>
        <strain>Z</strain>
    </source>
</reference>